<sequence>MHSNTVLFMIAAATGVMSAELNLFPGHAVVRREGAARETASPSLPSINDPCLASLMSISKTLPTPGADILSALASNTETNACSITVAASVSDKFNAYTSTIRSWYSSNSAAINSVLSQCPKLSSYAGDLPVCTGKDSSNGASSTATKGSSGAATTTGRATDAGSGSATAATASAGDSSSNPTGSAASVTKSGSGPRETNFVAGAVAAIGFLGVVAAL</sequence>
<evidence type="ECO:0000256" key="2">
    <source>
        <dbReference type="SAM" id="SignalP"/>
    </source>
</evidence>
<feature type="signal peptide" evidence="2">
    <location>
        <begin position="1"/>
        <end position="19"/>
    </location>
</feature>
<evidence type="ECO:0000256" key="1">
    <source>
        <dbReference type="SAM" id="MobiDB-lite"/>
    </source>
</evidence>
<dbReference type="EMBL" id="CP034205">
    <property type="protein sequence ID" value="QBZ56513.1"/>
    <property type="molecule type" value="Genomic_DNA"/>
</dbReference>
<gene>
    <name evidence="3" type="ORF">PoMZ_01422</name>
</gene>
<feature type="region of interest" description="Disordered" evidence="1">
    <location>
        <begin position="136"/>
        <end position="194"/>
    </location>
</feature>
<proteinExistence type="predicted"/>
<evidence type="ECO:0000313" key="3">
    <source>
        <dbReference type="EMBL" id="QBZ56513.1"/>
    </source>
</evidence>
<feature type="compositionally biased region" description="Polar residues" evidence="1">
    <location>
        <begin position="180"/>
        <end position="192"/>
    </location>
</feature>
<reference evidence="3 4" key="1">
    <citation type="journal article" date="2019" name="Mol. Biol. Evol.">
        <title>Blast fungal genomes show frequent chromosomal changes, gene gains and losses, and effector gene turnover.</title>
        <authorList>
            <person name="Gomez Luciano L.B."/>
            <person name="Jason Tsai I."/>
            <person name="Chuma I."/>
            <person name="Tosa Y."/>
            <person name="Chen Y.H."/>
            <person name="Li J.Y."/>
            <person name="Li M.Y."/>
            <person name="Jade Lu M.Y."/>
            <person name="Nakayashiki H."/>
            <person name="Li W.H."/>
        </authorList>
    </citation>
    <scope>NUCLEOTIDE SEQUENCE [LARGE SCALE GENOMIC DNA]</scope>
    <source>
        <strain evidence="3">MZ5-1-6</strain>
    </source>
</reference>
<dbReference type="VEuPathDB" id="FungiDB:M_BR32_EuGene_00013271"/>
<keyword evidence="2" id="KW-0732">Signal</keyword>
<feature type="chain" id="PRO_5043624392" evidence="2">
    <location>
        <begin position="20"/>
        <end position="217"/>
    </location>
</feature>
<protein>
    <submittedName>
        <fullName evidence="3">Uncharacterized protein</fullName>
    </submittedName>
</protein>
<dbReference type="OMA" id="MSAVKEC"/>
<name>A0A4P7N2J0_PYROR</name>
<dbReference type="Proteomes" id="UP000294847">
    <property type="component" value="Chromosome 2"/>
</dbReference>
<accession>A0A4P7N2J0</accession>
<evidence type="ECO:0000313" key="4">
    <source>
        <dbReference type="Proteomes" id="UP000294847"/>
    </source>
</evidence>
<feature type="compositionally biased region" description="Low complexity" evidence="1">
    <location>
        <begin position="137"/>
        <end position="179"/>
    </location>
</feature>
<dbReference type="AlphaFoldDB" id="A0A4P7N2J0"/>
<organism evidence="3 4">
    <name type="scientific">Pyricularia oryzae</name>
    <name type="common">Rice blast fungus</name>
    <name type="synonym">Magnaporthe oryzae</name>
    <dbReference type="NCBI Taxonomy" id="318829"/>
    <lineage>
        <taxon>Eukaryota</taxon>
        <taxon>Fungi</taxon>
        <taxon>Dikarya</taxon>
        <taxon>Ascomycota</taxon>
        <taxon>Pezizomycotina</taxon>
        <taxon>Sordariomycetes</taxon>
        <taxon>Sordariomycetidae</taxon>
        <taxon>Magnaporthales</taxon>
        <taxon>Pyriculariaceae</taxon>
        <taxon>Pyricularia</taxon>
    </lineage>
</organism>